<dbReference type="GeneID" id="90540058"/>
<evidence type="ECO:0000313" key="9">
    <source>
        <dbReference type="Proteomes" id="UP001334084"/>
    </source>
</evidence>
<dbReference type="Proteomes" id="UP001334084">
    <property type="component" value="Chromosome 1"/>
</dbReference>
<evidence type="ECO:0000256" key="2">
    <source>
        <dbReference type="ARBA" id="ARBA00008932"/>
    </source>
</evidence>
<dbReference type="EMBL" id="CP142726">
    <property type="protein sequence ID" value="WUR02255.1"/>
    <property type="molecule type" value="Genomic_DNA"/>
</dbReference>
<keyword evidence="5 6" id="KW-0472">Membrane</keyword>
<dbReference type="GO" id="GO:0061817">
    <property type="term" value="P:endoplasmic reticulum-plasma membrane tethering"/>
    <property type="evidence" value="ECO:0007669"/>
    <property type="project" value="TreeGrafter"/>
</dbReference>
<dbReference type="PANTHER" id="PTHR10809">
    <property type="entry name" value="VESICLE-ASSOCIATED MEMBRANE PROTEIN-ASSOCIATED PROTEIN"/>
    <property type="match status" value="1"/>
</dbReference>
<evidence type="ECO:0000313" key="8">
    <source>
        <dbReference type="EMBL" id="WUR02255.1"/>
    </source>
</evidence>
<evidence type="ECO:0000259" key="7">
    <source>
        <dbReference type="PROSITE" id="PS50202"/>
    </source>
</evidence>
<dbReference type="PROSITE" id="PS50202">
    <property type="entry name" value="MSP"/>
    <property type="match status" value="1"/>
</dbReference>
<dbReference type="GO" id="GO:0090158">
    <property type="term" value="P:endoplasmic reticulum membrane organization"/>
    <property type="evidence" value="ECO:0007669"/>
    <property type="project" value="TreeGrafter"/>
</dbReference>
<dbReference type="InterPro" id="IPR016763">
    <property type="entry name" value="VAP"/>
</dbReference>
<dbReference type="AlphaFoldDB" id="A0AAX4J8H8"/>
<evidence type="ECO:0000256" key="4">
    <source>
        <dbReference type="ARBA" id="ARBA00022989"/>
    </source>
</evidence>
<evidence type="ECO:0000256" key="5">
    <source>
        <dbReference type="ARBA" id="ARBA00023136"/>
    </source>
</evidence>
<accession>A0AAX4J8H8</accession>
<keyword evidence="9" id="KW-1185">Reference proteome</keyword>
<keyword evidence="3 6" id="KW-0812">Transmembrane</keyword>
<evidence type="ECO:0000256" key="3">
    <source>
        <dbReference type="ARBA" id="ARBA00022692"/>
    </source>
</evidence>
<comment type="subcellular location">
    <subcellularLocation>
        <location evidence="1">Membrane</location>
        <topology evidence="1">Single-pass type IV membrane protein</topology>
    </subcellularLocation>
</comment>
<sequence>MKDIKITPNSFIKINKNSLFGLLKVSNTSKERKAFKIKTTRPKDYLVKPSIGILEPQEEVVIEINILENYKIDESHKFAVEIYEVNWRQNNETLKRYLKSTQIAPMIIHRLGVEYEGNKIEEHENTRGNQIIPYLCVIYLFIIFLLIIYRNITNNDKEM</sequence>
<dbReference type="InterPro" id="IPR008962">
    <property type="entry name" value="PapD-like_sf"/>
</dbReference>
<dbReference type="InterPro" id="IPR013783">
    <property type="entry name" value="Ig-like_fold"/>
</dbReference>
<dbReference type="KEGG" id="vnx:VNE69_01194"/>
<dbReference type="GO" id="GO:0005886">
    <property type="term" value="C:plasma membrane"/>
    <property type="evidence" value="ECO:0007669"/>
    <property type="project" value="TreeGrafter"/>
</dbReference>
<dbReference type="InterPro" id="IPR000535">
    <property type="entry name" value="MSP_dom"/>
</dbReference>
<dbReference type="Gene3D" id="2.60.40.10">
    <property type="entry name" value="Immunoglobulins"/>
    <property type="match status" value="1"/>
</dbReference>
<name>A0AAX4J8H8_9MICR</name>
<proteinExistence type="inferred from homology"/>
<dbReference type="PANTHER" id="PTHR10809:SF6">
    <property type="entry name" value="AT11025P-RELATED"/>
    <property type="match status" value="1"/>
</dbReference>
<organism evidence="8 9">
    <name type="scientific">Vairimorpha necatrix</name>
    <dbReference type="NCBI Taxonomy" id="6039"/>
    <lineage>
        <taxon>Eukaryota</taxon>
        <taxon>Fungi</taxon>
        <taxon>Fungi incertae sedis</taxon>
        <taxon>Microsporidia</taxon>
        <taxon>Nosematidae</taxon>
        <taxon>Vairimorpha</taxon>
    </lineage>
</organism>
<dbReference type="RefSeq" id="XP_065328400.1">
    <property type="nucleotide sequence ID" value="XM_065472328.1"/>
</dbReference>
<dbReference type="SUPFAM" id="SSF49354">
    <property type="entry name" value="PapD-like"/>
    <property type="match status" value="1"/>
</dbReference>
<protein>
    <submittedName>
        <fullName evidence="8">Vesicle-associated membrane protein</fullName>
    </submittedName>
</protein>
<gene>
    <name evidence="8" type="ORF">VNE69_01194</name>
</gene>
<feature type="domain" description="MSP" evidence="7">
    <location>
        <begin position="3"/>
        <end position="116"/>
    </location>
</feature>
<dbReference type="GO" id="GO:0005789">
    <property type="term" value="C:endoplasmic reticulum membrane"/>
    <property type="evidence" value="ECO:0007669"/>
    <property type="project" value="InterPro"/>
</dbReference>
<evidence type="ECO:0000256" key="6">
    <source>
        <dbReference type="SAM" id="Phobius"/>
    </source>
</evidence>
<dbReference type="Pfam" id="PF00635">
    <property type="entry name" value="Motile_Sperm"/>
    <property type="match status" value="1"/>
</dbReference>
<comment type="similarity">
    <text evidence="2">Belongs to the VAMP-associated protein (VAP) (TC 9.B.17) family.</text>
</comment>
<feature type="transmembrane region" description="Helical" evidence="6">
    <location>
        <begin position="131"/>
        <end position="149"/>
    </location>
</feature>
<reference evidence="8" key="1">
    <citation type="journal article" date="2024" name="BMC Genomics">
        <title>Functional annotation of a divergent genome using sequence and structure-based similarity.</title>
        <authorList>
            <person name="Svedberg D."/>
            <person name="Winiger R.R."/>
            <person name="Berg A."/>
            <person name="Sharma H."/>
            <person name="Tellgren-Roth C."/>
            <person name="Debrunner-Vossbrinck B.A."/>
            <person name="Vossbrinck C.R."/>
            <person name="Barandun J."/>
        </authorList>
    </citation>
    <scope>NUCLEOTIDE SEQUENCE</scope>
    <source>
        <strain evidence="8">Illinois isolate</strain>
    </source>
</reference>
<evidence type="ECO:0000256" key="1">
    <source>
        <dbReference type="ARBA" id="ARBA00004211"/>
    </source>
</evidence>
<keyword evidence="4 6" id="KW-1133">Transmembrane helix</keyword>